<comment type="caution">
    <text evidence="2">The sequence shown here is derived from an EMBL/GenBank/DDBJ whole genome shotgun (WGS) entry which is preliminary data.</text>
</comment>
<dbReference type="PANTHER" id="PTHR12463:SF1">
    <property type="entry name" value="2-OXOGLUTARATE AND FE-DEPENDENT OXYGENASE FAMILY PROTEIN"/>
    <property type="match status" value="1"/>
</dbReference>
<name>A0A327L302_9BRAD</name>
<proteinExistence type="predicted"/>
<dbReference type="PANTHER" id="PTHR12463">
    <property type="entry name" value="OXYGENASE-RELATED"/>
    <property type="match status" value="1"/>
</dbReference>
<organism evidence="2 3">
    <name type="scientific">Rhodoplanes roseus</name>
    <dbReference type="NCBI Taxonomy" id="29409"/>
    <lineage>
        <taxon>Bacteria</taxon>
        <taxon>Pseudomonadati</taxon>
        <taxon>Pseudomonadota</taxon>
        <taxon>Alphaproteobacteria</taxon>
        <taxon>Hyphomicrobiales</taxon>
        <taxon>Nitrobacteraceae</taxon>
        <taxon>Rhodoplanes</taxon>
    </lineage>
</organism>
<keyword evidence="2" id="KW-0223">Dioxygenase</keyword>
<dbReference type="AlphaFoldDB" id="A0A327L302"/>
<keyword evidence="3" id="KW-1185">Reference proteome</keyword>
<dbReference type="SUPFAM" id="SSF51197">
    <property type="entry name" value="Clavaminate synthase-like"/>
    <property type="match status" value="1"/>
</dbReference>
<dbReference type="RefSeq" id="WP_111419299.1">
    <property type="nucleotide sequence ID" value="NZ_NPEX01000067.1"/>
</dbReference>
<evidence type="ECO:0000313" key="2">
    <source>
        <dbReference type="EMBL" id="RAI43872.1"/>
    </source>
</evidence>
<dbReference type="InterPro" id="IPR027450">
    <property type="entry name" value="AlkB-like"/>
</dbReference>
<reference evidence="2 3" key="1">
    <citation type="submission" date="2017-07" db="EMBL/GenBank/DDBJ databases">
        <title>Draft Genome Sequences of Select Purple Nonsulfur Bacteria.</title>
        <authorList>
            <person name="Lasarre B."/>
            <person name="Mckinlay J.B."/>
        </authorList>
    </citation>
    <scope>NUCLEOTIDE SEQUENCE [LARGE SCALE GENOMIC DNA]</scope>
    <source>
        <strain evidence="2 3">DSM 5909</strain>
    </source>
</reference>
<evidence type="ECO:0000259" key="1">
    <source>
        <dbReference type="PROSITE" id="PS51471"/>
    </source>
</evidence>
<dbReference type="GO" id="GO:0070988">
    <property type="term" value="P:demethylation"/>
    <property type="evidence" value="ECO:0007669"/>
    <property type="project" value="InterPro"/>
</dbReference>
<dbReference type="InterPro" id="IPR037151">
    <property type="entry name" value="AlkB-like_sf"/>
</dbReference>
<dbReference type="GO" id="GO:0032451">
    <property type="term" value="F:demethylase activity"/>
    <property type="evidence" value="ECO:0007669"/>
    <property type="project" value="TreeGrafter"/>
</dbReference>
<feature type="domain" description="Fe2OG dioxygenase" evidence="1">
    <location>
        <begin position="96"/>
        <end position="187"/>
    </location>
</feature>
<evidence type="ECO:0000313" key="3">
    <source>
        <dbReference type="Proteomes" id="UP000249130"/>
    </source>
</evidence>
<dbReference type="InterPro" id="IPR005123">
    <property type="entry name" value="Oxoglu/Fe-dep_dioxygenase_dom"/>
</dbReference>
<dbReference type="EMBL" id="NPEX01000067">
    <property type="protein sequence ID" value="RAI43872.1"/>
    <property type="molecule type" value="Genomic_DNA"/>
</dbReference>
<dbReference type="InterPro" id="IPR032857">
    <property type="entry name" value="ALKBH4"/>
</dbReference>
<accession>A0A327L302</accession>
<dbReference type="GO" id="GO:0051213">
    <property type="term" value="F:dioxygenase activity"/>
    <property type="evidence" value="ECO:0007669"/>
    <property type="project" value="UniProtKB-KW"/>
</dbReference>
<dbReference type="Gene3D" id="2.60.120.590">
    <property type="entry name" value="Alpha-ketoglutarate-dependent dioxygenase AlkB-like"/>
    <property type="match status" value="1"/>
</dbReference>
<sequence>MPSRLALFERPAGPSGLEYRPDFVTPDIEQELIARMCDLTLTPFQFGPYEGKRRVASFGWRYDFSTQKLERGDPFPDWMLPVAHAVEVANRLPEGAVEHILFTRYDAGAGIGWHRDKKQFDRVFGLSLGSPCPFRFRRRTATGWERFTLAAEPRSLYTMTDEARSVWEHSIPPVAAPRWSITFRTMARRHAPR</sequence>
<dbReference type="OrthoDB" id="278699at2"/>
<dbReference type="PROSITE" id="PS51471">
    <property type="entry name" value="FE2OG_OXY"/>
    <property type="match status" value="1"/>
</dbReference>
<dbReference type="Proteomes" id="UP000249130">
    <property type="component" value="Unassembled WGS sequence"/>
</dbReference>
<keyword evidence="2" id="KW-0560">Oxidoreductase</keyword>
<dbReference type="Pfam" id="PF13532">
    <property type="entry name" value="2OG-FeII_Oxy_2"/>
    <property type="match status" value="1"/>
</dbReference>
<protein>
    <submittedName>
        <fullName evidence="2">Alpha-ketoglutarate-dependent dioxygenase AlkB</fullName>
    </submittedName>
</protein>
<gene>
    <name evidence="2" type="ORF">CH341_12140</name>
</gene>